<dbReference type="Pfam" id="PF07963">
    <property type="entry name" value="N_methyl"/>
    <property type="match status" value="1"/>
</dbReference>
<dbReference type="NCBIfam" id="TIGR02532">
    <property type="entry name" value="IV_pilin_GFxxxE"/>
    <property type="match status" value="1"/>
</dbReference>
<dbReference type="NCBIfam" id="TIGR02523">
    <property type="entry name" value="type_IV_pilV"/>
    <property type="match status" value="1"/>
</dbReference>
<reference evidence="2 3" key="1">
    <citation type="submission" date="2021-03" db="EMBL/GenBank/DDBJ databases">
        <title>Novel species identification of genus Shewanella.</title>
        <authorList>
            <person name="Liu G."/>
            <person name="Zhang Q."/>
        </authorList>
    </citation>
    <scope>NUCLEOTIDE SEQUENCE [LARGE SCALE GENOMIC DNA]</scope>
    <source>
        <strain evidence="2 3">FJAT-51800</strain>
    </source>
</reference>
<organism evidence="2 3">
    <name type="scientific">Shewanella avicenniae</name>
    <dbReference type="NCBI Taxonomy" id="2814294"/>
    <lineage>
        <taxon>Bacteria</taxon>
        <taxon>Pseudomonadati</taxon>
        <taxon>Pseudomonadota</taxon>
        <taxon>Gammaproteobacteria</taxon>
        <taxon>Alteromonadales</taxon>
        <taxon>Shewanellaceae</taxon>
        <taxon>Shewanella</taxon>
    </lineage>
</organism>
<dbReference type="EMBL" id="CP071503">
    <property type="protein sequence ID" value="QSX33300.1"/>
    <property type="molecule type" value="Genomic_DNA"/>
</dbReference>
<protein>
    <submittedName>
        <fullName evidence="2">Type IV pilus modification protein PilV</fullName>
    </submittedName>
</protein>
<dbReference type="InterPro" id="IPR012902">
    <property type="entry name" value="N_methyl_site"/>
</dbReference>
<keyword evidence="3" id="KW-1185">Reference proteome</keyword>
<dbReference type="InterPro" id="IPR013362">
    <property type="entry name" value="Pilus_4_PilV"/>
</dbReference>
<feature type="transmembrane region" description="Helical" evidence="1">
    <location>
        <begin position="12"/>
        <end position="31"/>
    </location>
</feature>
<keyword evidence="1" id="KW-0472">Membrane</keyword>
<gene>
    <name evidence="2" type="primary">pilV</name>
    <name evidence="2" type="ORF">JYB87_16485</name>
</gene>
<evidence type="ECO:0000313" key="2">
    <source>
        <dbReference type="EMBL" id="QSX33300.1"/>
    </source>
</evidence>
<evidence type="ECO:0000313" key="3">
    <source>
        <dbReference type="Proteomes" id="UP000662770"/>
    </source>
</evidence>
<dbReference type="RefSeq" id="WP_207354533.1">
    <property type="nucleotide sequence ID" value="NZ_CP071503.1"/>
</dbReference>
<name>A0ABX7QQX1_9GAMM</name>
<accession>A0ABX7QQX1</accession>
<sequence length="138" mass="15273">MNKRKQNGFSLIEIMVTSFIVAFGLVGMAALQLKSLQAAHSAYQRSVASVIALDVVERLWANMAMDTPLSDAELREQSLAHWQQTTNNRQSLPGLGLTLNHPLGTNTYVITVDWSESRFGANDVPSQFVYSVDLYPNS</sequence>
<keyword evidence="1" id="KW-0812">Transmembrane</keyword>
<keyword evidence="1" id="KW-1133">Transmembrane helix</keyword>
<proteinExistence type="predicted"/>
<evidence type="ECO:0000256" key="1">
    <source>
        <dbReference type="SAM" id="Phobius"/>
    </source>
</evidence>
<dbReference type="Proteomes" id="UP000662770">
    <property type="component" value="Chromosome"/>
</dbReference>